<sequence length="246" mass="28759">MVLEIFKRTFEDITNYYNNDWFKRIKIEGQEAEVIYDEKHFWQINDVEHLREFFEAVVKKVHVLRQANQSQLSTEGEQVRDFARNEVILASANVAYESLLDCLNDINYLISKNGDRPGFEINQKFAVRKVLTIGLNVQAKYEQLPNRLKKSKDLENIIEDINKMSTMENIDDIVEVSKGILDKYNDILNLDKLINYEDCVEEYGWIHDVVRISKINAGVVGFLVNLDLYDNILNENVYKNSKVKAI</sequence>
<evidence type="ECO:0000313" key="2">
    <source>
        <dbReference type="Proteomes" id="UP000323144"/>
    </source>
</evidence>
<dbReference type="Proteomes" id="UP000323144">
    <property type="component" value="Chromosome"/>
</dbReference>
<dbReference type="EMBL" id="CP043026">
    <property type="protein sequence ID" value="QEH62228.1"/>
    <property type="molecule type" value="Genomic_DNA"/>
</dbReference>
<gene>
    <name evidence="1" type="ORF">SCHIN_v1c10350</name>
</gene>
<protein>
    <submittedName>
        <fullName evidence="1">Uncharacterized protein</fullName>
    </submittedName>
</protein>
<keyword evidence="2" id="KW-1185">Reference proteome</keyword>
<proteinExistence type="predicted"/>
<reference evidence="1 2" key="1">
    <citation type="submission" date="2019-08" db="EMBL/GenBank/DDBJ databases">
        <title>Complete genome sequence of Spiroplasma chinense CCH (DSM 19755).</title>
        <authorList>
            <person name="Shen H.-Y."/>
            <person name="Lin Y.-C."/>
            <person name="Chou L."/>
            <person name="Kuo C.-H."/>
        </authorList>
    </citation>
    <scope>NUCLEOTIDE SEQUENCE [LARGE SCALE GENOMIC DNA]</scope>
    <source>
        <strain evidence="1 2">CCH</strain>
    </source>
</reference>
<dbReference type="RefSeq" id="WP_166508594.1">
    <property type="nucleotide sequence ID" value="NZ_CP043026.1"/>
</dbReference>
<organism evidence="1 2">
    <name type="scientific">Spiroplasma chinense</name>
    <dbReference type="NCBI Taxonomy" id="216932"/>
    <lineage>
        <taxon>Bacteria</taxon>
        <taxon>Bacillati</taxon>
        <taxon>Mycoplasmatota</taxon>
        <taxon>Mollicutes</taxon>
        <taxon>Entomoplasmatales</taxon>
        <taxon>Spiroplasmataceae</taxon>
        <taxon>Spiroplasma</taxon>
    </lineage>
</organism>
<accession>A0A5B9Y4Y2</accession>
<evidence type="ECO:0000313" key="1">
    <source>
        <dbReference type="EMBL" id="QEH62228.1"/>
    </source>
</evidence>
<dbReference type="AlphaFoldDB" id="A0A5B9Y4Y2"/>
<dbReference type="KEGG" id="schi:SCHIN_v1c10350"/>
<name>A0A5B9Y4Y2_9MOLU</name>